<dbReference type="Proteomes" id="UP001162483">
    <property type="component" value="Unassembled WGS sequence"/>
</dbReference>
<evidence type="ECO:0000313" key="1">
    <source>
        <dbReference type="EMBL" id="CAI9564406.1"/>
    </source>
</evidence>
<comment type="caution">
    <text evidence="1">The sequence shown here is derived from an EMBL/GenBank/DDBJ whole genome shotgun (WGS) entry which is preliminary data.</text>
</comment>
<gene>
    <name evidence="1" type="ORF">SPARVUS_LOCUS5888641</name>
</gene>
<name>A0ABN9CZ68_9NEOB</name>
<sequence>MQGSHQTVLLETSPGKTGIVFFKGGDSCQQQGPGIITLLKSGWLTPGSNECRLWEKILS</sequence>
<protein>
    <submittedName>
        <fullName evidence="1">Uncharacterized protein</fullName>
    </submittedName>
</protein>
<proteinExistence type="predicted"/>
<organism evidence="1 2">
    <name type="scientific">Staurois parvus</name>
    <dbReference type="NCBI Taxonomy" id="386267"/>
    <lineage>
        <taxon>Eukaryota</taxon>
        <taxon>Metazoa</taxon>
        <taxon>Chordata</taxon>
        <taxon>Craniata</taxon>
        <taxon>Vertebrata</taxon>
        <taxon>Euteleostomi</taxon>
        <taxon>Amphibia</taxon>
        <taxon>Batrachia</taxon>
        <taxon>Anura</taxon>
        <taxon>Neobatrachia</taxon>
        <taxon>Ranoidea</taxon>
        <taxon>Ranidae</taxon>
        <taxon>Staurois</taxon>
    </lineage>
</organism>
<accession>A0ABN9CZ68</accession>
<evidence type="ECO:0000313" key="2">
    <source>
        <dbReference type="Proteomes" id="UP001162483"/>
    </source>
</evidence>
<keyword evidence="2" id="KW-1185">Reference proteome</keyword>
<dbReference type="EMBL" id="CATNWA010012985">
    <property type="protein sequence ID" value="CAI9564406.1"/>
    <property type="molecule type" value="Genomic_DNA"/>
</dbReference>
<reference evidence="1" key="1">
    <citation type="submission" date="2023-05" db="EMBL/GenBank/DDBJ databases">
        <authorList>
            <person name="Stuckert A."/>
        </authorList>
    </citation>
    <scope>NUCLEOTIDE SEQUENCE</scope>
</reference>